<dbReference type="OrthoDB" id="5377039at2759"/>
<gene>
    <name evidence="2" type="ORF">PENARI_c031G05857</name>
</gene>
<sequence length="130" mass="13900">MALDPKDLDGDSEMTSSVDSLHSGHEGGHGARTPTGIAQAPSAGATELSPPGSQTQHTTVPLADVRASTEARKASVTDKAGDWDSGIAAWKSKRAQEDIHRALEFVVDKDFTLNEFGDPFDERDLQEKLL</sequence>
<evidence type="ECO:0000256" key="1">
    <source>
        <dbReference type="SAM" id="MobiDB-lite"/>
    </source>
</evidence>
<reference evidence="2 3" key="1">
    <citation type="journal article" date="2016" name="Sci. Rep.">
        <title>Penicillium arizonense, a new, genome sequenced fungal species, reveals a high chemical diversity in secreted metabolites.</title>
        <authorList>
            <person name="Grijseels S."/>
            <person name="Nielsen J.C."/>
            <person name="Randelovic M."/>
            <person name="Nielsen J."/>
            <person name="Nielsen K.F."/>
            <person name="Workman M."/>
            <person name="Frisvad J.C."/>
        </authorList>
    </citation>
    <scope>NUCLEOTIDE SEQUENCE [LARGE SCALE GENOMIC DNA]</scope>
    <source>
        <strain evidence="2 3">CBS 141311</strain>
    </source>
</reference>
<accession>A0A1F5L4M6</accession>
<dbReference type="RefSeq" id="XP_022483629.1">
    <property type="nucleotide sequence ID" value="XM_022636486.1"/>
</dbReference>
<evidence type="ECO:0000313" key="3">
    <source>
        <dbReference type="Proteomes" id="UP000177622"/>
    </source>
</evidence>
<name>A0A1F5L4M6_PENAI</name>
<keyword evidence="3" id="KW-1185">Reference proteome</keyword>
<feature type="compositionally biased region" description="Basic and acidic residues" evidence="1">
    <location>
        <begin position="67"/>
        <end position="80"/>
    </location>
</feature>
<organism evidence="2 3">
    <name type="scientific">Penicillium arizonense</name>
    <dbReference type="NCBI Taxonomy" id="1835702"/>
    <lineage>
        <taxon>Eukaryota</taxon>
        <taxon>Fungi</taxon>
        <taxon>Dikarya</taxon>
        <taxon>Ascomycota</taxon>
        <taxon>Pezizomycotina</taxon>
        <taxon>Eurotiomycetes</taxon>
        <taxon>Eurotiomycetidae</taxon>
        <taxon>Eurotiales</taxon>
        <taxon>Aspergillaceae</taxon>
        <taxon>Penicillium</taxon>
    </lineage>
</organism>
<comment type="caution">
    <text evidence="2">The sequence shown here is derived from an EMBL/GenBank/DDBJ whole genome shotgun (WGS) entry which is preliminary data.</text>
</comment>
<dbReference type="Proteomes" id="UP000177622">
    <property type="component" value="Unassembled WGS sequence"/>
</dbReference>
<feature type="region of interest" description="Disordered" evidence="1">
    <location>
        <begin position="1"/>
        <end position="80"/>
    </location>
</feature>
<protein>
    <submittedName>
        <fullName evidence="2">Uncharacterized protein</fullName>
    </submittedName>
</protein>
<dbReference type="EMBL" id="LXJU01000031">
    <property type="protein sequence ID" value="OGE48173.1"/>
    <property type="molecule type" value="Genomic_DNA"/>
</dbReference>
<evidence type="ECO:0000313" key="2">
    <source>
        <dbReference type="EMBL" id="OGE48173.1"/>
    </source>
</evidence>
<dbReference type="AlphaFoldDB" id="A0A1F5L4M6"/>
<proteinExistence type="predicted"/>
<dbReference type="GeneID" id="34581220"/>